<dbReference type="PROSITE" id="PS00181">
    <property type="entry name" value="GLNA_ATP"/>
    <property type="match status" value="1"/>
</dbReference>
<dbReference type="STRING" id="517418.Ctha_0042"/>
<evidence type="ECO:0000313" key="6">
    <source>
        <dbReference type="EMBL" id="ACF12514.1"/>
    </source>
</evidence>
<comment type="similarity">
    <text evidence="1 2">Belongs to the glutamine synthetase family.</text>
</comment>
<dbReference type="PANTHER" id="PTHR42974:SF1">
    <property type="entry name" value="TYPE-3 GLUTAMINE SYNTHETASE"/>
    <property type="match status" value="1"/>
</dbReference>
<evidence type="ECO:0000256" key="2">
    <source>
        <dbReference type="RuleBase" id="RU000384"/>
    </source>
</evidence>
<dbReference type="GO" id="GO:0004356">
    <property type="term" value="F:glutamine synthetase activity"/>
    <property type="evidence" value="ECO:0007669"/>
    <property type="project" value="InterPro"/>
</dbReference>
<dbReference type="RefSeq" id="WP_012498598.1">
    <property type="nucleotide sequence ID" value="NC_011026.1"/>
</dbReference>
<proteinExistence type="inferred from homology"/>
<dbReference type="InterPro" id="IPR014746">
    <property type="entry name" value="Gln_synth/guanido_kin_cat_dom"/>
</dbReference>
<dbReference type="InterPro" id="IPR040577">
    <property type="entry name" value="Gln-synt_C"/>
</dbReference>
<dbReference type="InterPro" id="IPR022147">
    <property type="entry name" value="GSIII_N"/>
</dbReference>
<dbReference type="Pfam" id="PF18318">
    <property type="entry name" value="Gln-synt_C-ter"/>
    <property type="match status" value="1"/>
</dbReference>
<reference evidence="6 7" key="1">
    <citation type="submission" date="2008-06" db="EMBL/GenBank/DDBJ databases">
        <title>Complete sequence of Chloroherpeton thalassium ATCC 35110.</title>
        <authorList>
            <consortium name="US DOE Joint Genome Institute"/>
            <person name="Lucas S."/>
            <person name="Copeland A."/>
            <person name="Lapidus A."/>
            <person name="Glavina del Rio T."/>
            <person name="Dalin E."/>
            <person name="Tice H."/>
            <person name="Bruce D."/>
            <person name="Goodwin L."/>
            <person name="Pitluck S."/>
            <person name="Schmutz J."/>
            <person name="Larimer F."/>
            <person name="Land M."/>
            <person name="Hauser L."/>
            <person name="Kyrpides N."/>
            <person name="Mikhailova N."/>
            <person name="Liu Z."/>
            <person name="Li T."/>
            <person name="Zhao F."/>
            <person name="Overmann J."/>
            <person name="Bryant D.A."/>
            <person name="Richardson P."/>
        </authorList>
    </citation>
    <scope>NUCLEOTIDE SEQUENCE [LARGE SCALE GENOMIC DNA]</scope>
    <source>
        <strain evidence="7">ATCC 35110 / GB-78</strain>
    </source>
</reference>
<evidence type="ECO:0000256" key="1">
    <source>
        <dbReference type="PROSITE-ProRule" id="PRU01330"/>
    </source>
</evidence>
<dbReference type="Pfam" id="PF00120">
    <property type="entry name" value="Gln-synt_C"/>
    <property type="match status" value="1"/>
</dbReference>
<dbReference type="eggNOG" id="COG3968">
    <property type="taxonomic scope" value="Bacteria"/>
</dbReference>
<name>B3QSC3_CHLT3</name>
<dbReference type="OrthoDB" id="9807095at2"/>
<accession>B3QSC3</accession>
<dbReference type="AlphaFoldDB" id="B3QSC3"/>
<keyword evidence="7" id="KW-1185">Reference proteome</keyword>
<dbReference type="SMART" id="SM01230">
    <property type="entry name" value="Gln-synt_C"/>
    <property type="match status" value="1"/>
</dbReference>
<dbReference type="PROSITE" id="PS51987">
    <property type="entry name" value="GS_CATALYTIC"/>
    <property type="match status" value="1"/>
</dbReference>
<dbReference type="PANTHER" id="PTHR42974">
    <property type="entry name" value="GLUTAMINE SYNTHETASE"/>
    <property type="match status" value="1"/>
</dbReference>
<dbReference type="GO" id="GO:0006542">
    <property type="term" value="P:glutamine biosynthetic process"/>
    <property type="evidence" value="ECO:0007669"/>
    <property type="project" value="InterPro"/>
</dbReference>
<dbReference type="InterPro" id="IPR052725">
    <property type="entry name" value="GS_Type-3"/>
</dbReference>
<evidence type="ECO:0000256" key="3">
    <source>
        <dbReference type="SAM" id="MobiDB-lite"/>
    </source>
</evidence>
<evidence type="ECO:0000313" key="7">
    <source>
        <dbReference type="Proteomes" id="UP000001208"/>
    </source>
</evidence>
<gene>
    <name evidence="6" type="ordered locus">Ctha_0042</name>
</gene>
<feature type="domain" description="GS beta-grasp" evidence="4">
    <location>
        <begin position="82"/>
        <end position="175"/>
    </location>
</feature>
<dbReference type="SUPFAM" id="SSF55931">
    <property type="entry name" value="Glutamine synthetase/guanido kinase"/>
    <property type="match status" value="1"/>
</dbReference>
<sequence>MATTSPKDSAPKVNGNAPVHDKSIASTFGSMTFNMDVMREKLPKEVFYSLKKTIEAGEALAPEIAGVVAHAMKEWALDHGATHYCHWFQPMTGATAEKHDAFISIDKDGSVIERFSGDQLIQGEPDASSFPSGGMRTTFEARGYTAWDPTSPAFLMKTPSGTTLSIPTVFISYNGEALDEKTPMYRSIKALSDASVRLLGLMGRTDVKKVTTYLGAEQEYFLVDKSLYEQRPDLVMSGRTLFGQLPPKGQQLEDHYFGSIPDRALDFMEEVEKELYLLGIPAKTRHNEVAPHQFEIAPIFRETNISADHNLLVMEIMEKVADRKGLALLLHEKPFAGINGSGKHNNWSIASVDGENFLEPGKTPESNLSFLLFLVSILKGIRKRGGLVRAGVASVGNDHRLGANEAPPAVMTVFLGHELTRILDEIENGSVTKASEKQFLNLGLSHLPVLSKDSTDRNRTSPFAFTGNKFEFRAVPSSMQIAIPNTVLNTVMAEAINEVADALKAELDGGKALDAAVLEVVRKAIKETKGVRFEGDNYSEELQEYARKNNLPNLKNTPDALDMLLDESNRSVFTSLGVLSEDEITSRYNIRIEQYIKAIDIEVRTMILMVNSMIIPACVKYQGTLGHAYGSIAHLSKDLGLAEDVLKEQAAHLKAIAEDISLLMKRTATLEAKLEEMETKDGETAKAKFCAYEVLPTSLAVREVVDRLEGQVDGSIWPMPKYIDLLFKY</sequence>
<dbReference type="InterPro" id="IPR027303">
    <property type="entry name" value="Gln_synth_gly_rich_site"/>
</dbReference>
<dbReference type="EMBL" id="CP001100">
    <property type="protein sequence ID" value="ACF12514.1"/>
    <property type="molecule type" value="Genomic_DNA"/>
</dbReference>
<feature type="region of interest" description="Disordered" evidence="3">
    <location>
        <begin position="1"/>
        <end position="21"/>
    </location>
</feature>
<organism evidence="6 7">
    <name type="scientific">Chloroherpeton thalassium (strain ATCC 35110 / GB-78)</name>
    <dbReference type="NCBI Taxonomy" id="517418"/>
    <lineage>
        <taxon>Bacteria</taxon>
        <taxon>Pseudomonadati</taxon>
        <taxon>Chlorobiota</taxon>
        <taxon>Chlorobiia</taxon>
        <taxon>Chlorobiales</taxon>
        <taxon>Chloroherpetonaceae</taxon>
        <taxon>Chloroherpeton</taxon>
    </lineage>
</organism>
<dbReference type="InterPro" id="IPR008147">
    <property type="entry name" value="Gln_synt_N"/>
</dbReference>
<dbReference type="InterPro" id="IPR008146">
    <property type="entry name" value="Gln_synth_cat_dom"/>
</dbReference>
<dbReference type="HOGENOM" id="CLU_024307_0_0_10"/>
<evidence type="ECO:0000259" key="5">
    <source>
        <dbReference type="PROSITE" id="PS51987"/>
    </source>
</evidence>
<dbReference type="Gene3D" id="1.20.120.1560">
    <property type="match status" value="1"/>
</dbReference>
<dbReference type="Proteomes" id="UP000001208">
    <property type="component" value="Chromosome"/>
</dbReference>
<feature type="domain" description="GS catalytic" evidence="5">
    <location>
        <begin position="180"/>
        <end position="614"/>
    </location>
</feature>
<dbReference type="Gene3D" id="3.30.590.10">
    <property type="entry name" value="Glutamine synthetase/guanido kinase, catalytic domain"/>
    <property type="match status" value="1"/>
</dbReference>
<protein>
    <submittedName>
        <fullName evidence="6">Glutamine synthetase catalytic region</fullName>
    </submittedName>
</protein>
<dbReference type="KEGG" id="cts:Ctha_0042"/>
<evidence type="ECO:0000259" key="4">
    <source>
        <dbReference type="PROSITE" id="PS51986"/>
    </source>
</evidence>
<dbReference type="PROSITE" id="PS51986">
    <property type="entry name" value="GS_BETA_GRASP"/>
    <property type="match status" value="1"/>
</dbReference>
<dbReference type="Pfam" id="PF12437">
    <property type="entry name" value="GSIII_N"/>
    <property type="match status" value="1"/>
</dbReference>